<evidence type="ECO:0000313" key="1">
    <source>
        <dbReference type="EMBL" id="RRQ22349.1"/>
    </source>
</evidence>
<name>A0A426QKR5_9GAMM</name>
<evidence type="ECO:0008006" key="3">
    <source>
        <dbReference type="Google" id="ProtNLM"/>
    </source>
</evidence>
<gene>
    <name evidence="1" type="ORF">D6C00_10570</name>
</gene>
<dbReference type="EMBL" id="QZMU01000001">
    <property type="protein sequence ID" value="RRQ22349.1"/>
    <property type="molecule type" value="Genomic_DNA"/>
</dbReference>
<evidence type="ECO:0000313" key="2">
    <source>
        <dbReference type="Proteomes" id="UP000287798"/>
    </source>
</evidence>
<comment type="caution">
    <text evidence="1">The sequence shown here is derived from an EMBL/GenBank/DDBJ whole genome shotgun (WGS) entry which is preliminary data.</text>
</comment>
<dbReference type="Proteomes" id="UP000287798">
    <property type="component" value="Unassembled WGS sequence"/>
</dbReference>
<keyword evidence="2" id="KW-1185">Reference proteome</keyword>
<dbReference type="RefSeq" id="WP_125181692.1">
    <property type="nucleotide sequence ID" value="NZ_QZMU01000001.1"/>
</dbReference>
<dbReference type="OrthoDB" id="7061334at2"/>
<organism evidence="1 2">
    <name type="scientific">Thiohalobacter thiocyanaticus</name>
    <dbReference type="NCBI Taxonomy" id="585455"/>
    <lineage>
        <taxon>Bacteria</taxon>
        <taxon>Pseudomonadati</taxon>
        <taxon>Pseudomonadota</taxon>
        <taxon>Gammaproteobacteria</taxon>
        <taxon>Thiohalobacterales</taxon>
        <taxon>Thiohalobacteraceae</taxon>
        <taxon>Thiohalobacter</taxon>
    </lineage>
</organism>
<accession>A0A426QKR5</accession>
<reference evidence="1 2" key="1">
    <citation type="journal article" date="2010" name="Int. J. Syst. Evol. Microbiol.">
        <title>Thiohalobacter thiocyanaticus gen. nov., sp. nov., a moderately halophilic, sulfur-oxidizing gammaproteobacterium from hypersaline lakes, that utilizes thiocyanate.</title>
        <authorList>
            <person name="Sorokin D.Y."/>
            <person name="Kovaleva O.L."/>
            <person name="Tourova T.P."/>
            <person name="Muyzer G."/>
        </authorList>
    </citation>
    <scope>NUCLEOTIDE SEQUENCE [LARGE SCALE GENOMIC DNA]</scope>
    <source>
        <strain evidence="1 2">Hrh1</strain>
    </source>
</reference>
<proteinExistence type="predicted"/>
<protein>
    <recommendedName>
        <fullName evidence="3">PilZ domain-containing protein</fullName>
    </recommendedName>
</protein>
<dbReference type="AlphaFoldDB" id="A0A426QKR5"/>
<sequence>MEHRFGRRHHVQLTTRIFLDQSNPLVALTRNISRHGLNLPLTHPELEPNRMVEVMLSDFDDEHCWQTRALVIHASDREGTGLILAENLPQNFYADVAGSRRGEEQMTPGRRMQG</sequence>